<keyword evidence="4" id="KW-0288">FMN</keyword>
<evidence type="ECO:0000313" key="10">
    <source>
        <dbReference type="EMBL" id="RGE56709.1"/>
    </source>
</evidence>
<keyword evidence="7" id="KW-0408">Iron</keyword>
<feature type="domain" description="NADH:flavin oxidoreductase/NADH oxidase N-terminal" evidence="9">
    <location>
        <begin position="7"/>
        <end position="337"/>
    </location>
</feature>
<dbReference type="GO" id="GO:0051536">
    <property type="term" value="F:iron-sulfur cluster binding"/>
    <property type="evidence" value="ECO:0007669"/>
    <property type="project" value="UniProtKB-KW"/>
</dbReference>
<name>A0A3E3HY27_9FIRM</name>
<dbReference type="InterPro" id="IPR051793">
    <property type="entry name" value="NADH:flavin_oxidoreductase"/>
</dbReference>
<dbReference type="PANTHER" id="PTHR42917:SF2">
    <property type="entry name" value="2,4-DIENOYL-COA REDUCTASE [(2E)-ENOYL-COA-PRODUCING]"/>
    <property type="match status" value="1"/>
</dbReference>
<evidence type="ECO:0000256" key="5">
    <source>
        <dbReference type="ARBA" id="ARBA00022723"/>
    </source>
</evidence>
<evidence type="ECO:0000256" key="8">
    <source>
        <dbReference type="ARBA" id="ARBA00023014"/>
    </source>
</evidence>
<dbReference type="EMBL" id="QVLU01000003">
    <property type="protein sequence ID" value="RGE73591.1"/>
    <property type="molecule type" value="Genomic_DNA"/>
</dbReference>
<gene>
    <name evidence="11" type="ORF">DWY69_05305</name>
    <name evidence="10" type="ORF">DXC51_22350</name>
</gene>
<evidence type="ECO:0000313" key="11">
    <source>
        <dbReference type="EMBL" id="RGE73591.1"/>
    </source>
</evidence>
<keyword evidence="12" id="KW-1185">Reference proteome</keyword>
<organism evidence="10 12">
    <name type="scientific">Eisenbergiella massiliensis</name>
    <dbReference type="NCBI Taxonomy" id="1720294"/>
    <lineage>
        <taxon>Bacteria</taxon>
        <taxon>Bacillati</taxon>
        <taxon>Bacillota</taxon>
        <taxon>Clostridia</taxon>
        <taxon>Lachnospirales</taxon>
        <taxon>Lachnospiraceae</taxon>
        <taxon>Eisenbergiella</taxon>
    </lineage>
</organism>
<dbReference type="InterPro" id="IPR054629">
    <property type="entry name" value="BilR_N"/>
</dbReference>
<dbReference type="Pfam" id="PF00724">
    <property type="entry name" value="Oxidored_FMN"/>
    <property type="match status" value="1"/>
</dbReference>
<dbReference type="InterPro" id="IPR013785">
    <property type="entry name" value="Aldolase_TIM"/>
</dbReference>
<dbReference type="InterPro" id="IPR001155">
    <property type="entry name" value="OxRdtase_FMN_N"/>
</dbReference>
<dbReference type="GO" id="GO:0010181">
    <property type="term" value="F:FMN binding"/>
    <property type="evidence" value="ECO:0007669"/>
    <property type="project" value="InterPro"/>
</dbReference>
<dbReference type="Proteomes" id="UP000261166">
    <property type="component" value="Unassembled WGS sequence"/>
</dbReference>
<dbReference type="PANTHER" id="PTHR42917">
    <property type="entry name" value="2,4-DIENOYL-COA REDUCTASE"/>
    <property type="match status" value="1"/>
</dbReference>
<evidence type="ECO:0000256" key="7">
    <source>
        <dbReference type="ARBA" id="ARBA00023004"/>
    </source>
</evidence>
<dbReference type="NCBIfam" id="NF045592">
    <property type="entry name" value="bili_reduct_N"/>
    <property type="match status" value="1"/>
</dbReference>
<comment type="cofactor">
    <cofactor evidence="2">
        <name>[4Fe-4S] cluster</name>
        <dbReference type="ChEBI" id="CHEBI:49883"/>
    </cofactor>
</comment>
<dbReference type="RefSeq" id="WP_025490771.1">
    <property type="nucleotide sequence ID" value="NZ_CALBAU010000363.1"/>
</dbReference>
<evidence type="ECO:0000313" key="12">
    <source>
        <dbReference type="Proteomes" id="UP000260812"/>
    </source>
</evidence>
<reference evidence="10 13" key="1">
    <citation type="submission" date="2018-08" db="EMBL/GenBank/DDBJ databases">
        <title>A genome reference for cultivated species of the human gut microbiota.</title>
        <authorList>
            <person name="Zou Y."/>
            <person name="Xue W."/>
            <person name="Luo G."/>
        </authorList>
    </citation>
    <scope>NUCLEOTIDE SEQUENCE [LARGE SCALE GENOMIC DNA]</scope>
    <source>
        <strain evidence="11 13">AF26-4BH</strain>
        <strain evidence="10">TF05-5AC</strain>
    </source>
</reference>
<evidence type="ECO:0000256" key="6">
    <source>
        <dbReference type="ARBA" id="ARBA00023002"/>
    </source>
</evidence>
<proteinExistence type="predicted"/>
<dbReference type="SUPFAM" id="SSF51395">
    <property type="entry name" value="FMN-linked oxidoreductases"/>
    <property type="match status" value="1"/>
</dbReference>
<dbReference type="Gene3D" id="3.20.20.70">
    <property type="entry name" value="Aldolase class I"/>
    <property type="match status" value="1"/>
</dbReference>
<protein>
    <submittedName>
        <fullName evidence="10">NADH:flavin oxidoreductase</fullName>
    </submittedName>
</protein>
<dbReference type="Proteomes" id="UP000260812">
    <property type="component" value="Unassembled WGS sequence"/>
</dbReference>
<evidence type="ECO:0000259" key="9">
    <source>
        <dbReference type="Pfam" id="PF00724"/>
    </source>
</evidence>
<dbReference type="OrthoDB" id="9772736at2"/>
<dbReference type="GeneID" id="97989520"/>
<evidence type="ECO:0000256" key="4">
    <source>
        <dbReference type="ARBA" id="ARBA00022643"/>
    </source>
</evidence>
<evidence type="ECO:0000256" key="1">
    <source>
        <dbReference type="ARBA" id="ARBA00001917"/>
    </source>
</evidence>
<evidence type="ECO:0000256" key="2">
    <source>
        <dbReference type="ARBA" id="ARBA00001966"/>
    </source>
</evidence>
<keyword evidence="8" id="KW-0411">Iron-sulfur</keyword>
<sequence>MYETINSPVTLGGLTLKNRIIFAPTSMGLKEDELLAKMEAIAAGGCAMIIIGDVPVGKRGFHSLFTRKGAAYYRRLTAAAHEHGCLICAQLHQSDSDWKGMLRFLPGILTKRISHEGLRRLLNDQISPYITALPPEKIRRITSSFGSAALEAKKLGFDMVQVHGDRMCGSFSSSLYNKRQDSYGGSPENRARFAVECVSAIRSALPQFPIDFKLAVRRENPHYGNAGILQEELPIFVPLLEQAGVTSFHVTLANHGALTDTIPPASHPFFSQEGCFLDFCDALRGLTALPLCGVGGLVHPSFIEEQLQKHRIDCAAMSRQLIADPDWVKKVREGREDAIHYCIRCNQECLGGMQQHRGVHCIYDGQIPCCK</sequence>
<evidence type="ECO:0000313" key="13">
    <source>
        <dbReference type="Proteomes" id="UP000261166"/>
    </source>
</evidence>
<accession>A0A3E3HY27</accession>
<keyword evidence="3" id="KW-0285">Flavoprotein</keyword>
<dbReference type="GO" id="GO:0046872">
    <property type="term" value="F:metal ion binding"/>
    <property type="evidence" value="ECO:0007669"/>
    <property type="project" value="UniProtKB-KW"/>
</dbReference>
<keyword evidence="5" id="KW-0479">Metal-binding</keyword>
<comment type="caution">
    <text evidence="10">The sequence shown here is derived from an EMBL/GenBank/DDBJ whole genome shotgun (WGS) entry which is preliminary data.</text>
</comment>
<evidence type="ECO:0000256" key="3">
    <source>
        <dbReference type="ARBA" id="ARBA00022630"/>
    </source>
</evidence>
<dbReference type="EMBL" id="QVLV01000021">
    <property type="protein sequence ID" value="RGE56709.1"/>
    <property type="molecule type" value="Genomic_DNA"/>
</dbReference>
<dbReference type="AlphaFoldDB" id="A0A3E3HY27"/>
<dbReference type="GO" id="GO:0016491">
    <property type="term" value="F:oxidoreductase activity"/>
    <property type="evidence" value="ECO:0007669"/>
    <property type="project" value="UniProtKB-KW"/>
</dbReference>
<comment type="cofactor">
    <cofactor evidence="1">
        <name>FMN</name>
        <dbReference type="ChEBI" id="CHEBI:58210"/>
    </cofactor>
</comment>
<keyword evidence="6" id="KW-0560">Oxidoreductase</keyword>